<evidence type="ECO:0000259" key="1">
    <source>
        <dbReference type="PROSITE" id="PS50943"/>
    </source>
</evidence>
<comment type="caution">
    <text evidence="2">The sequence shown here is derived from an EMBL/GenBank/DDBJ whole genome shotgun (WGS) entry which is preliminary data.</text>
</comment>
<keyword evidence="3" id="KW-1185">Reference proteome</keyword>
<dbReference type="Pfam" id="PF19054">
    <property type="entry name" value="DUF5753"/>
    <property type="match status" value="1"/>
</dbReference>
<dbReference type="InterPro" id="IPR001387">
    <property type="entry name" value="Cro/C1-type_HTH"/>
</dbReference>
<evidence type="ECO:0000313" key="3">
    <source>
        <dbReference type="Proteomes" id="UP000295444"/>
    </source>
</evidence>
<sequence length="294" mass="33122">MGTAKEQGVFDLASATLQRRRLGIVLKRAREQAGKTQEDAAAAIDAASSKISRIEQGQSGLKLTDLNVLIDLYGVDEDAAVTMRDLARAGRKRGRWSAYRNVTPNWFRDYLDLEEDALEIRVYESEVVPGILQTEAYIRAVFTTGAPRSVDDELERLISVRMERQSVVDRADVSLGFILSESVLRRVVGNPKLMAGQVRHLARLAERPNIDLQVLPFNAQTFCPASFIFTILRFDHDAATDVVYLEDYTDAVYLDDQEPVRAYNALWHRLSAASLGQVESREMLRRIADEHEHS</sequence>
<dbReference type="Proteomes" id="UP000295444">
    <property type="component" value="Unassembled WGS sequence"/>
</dbReference>
<dbReference type="EMBL" id="SNXZ01000001">
    <property type="protein sequence ID" value="TDQ04861.1"/>
    <property type="molecule type" value="Genomic_DNA"/>
</dbReference>
<gene>
    <name evidence="2" type="ORF">EV186_101820</name>
</gene>
<dbReference type="Pfam" id="PF13560">
    <property type="entry name" value="HTH_31"/>
    <property type="match status" value="1"/>
</dbReference>
<protein>
    <submittedName>
        <fullName evidence="2">Helix-turn-helix protein</fullName>
    </submittedName>
</protein>
<proteinExistence type="predicted"/>
<organism evidence="2 3">
    <name type="scientific">Labedaea rhizosphaerae</name>
    <dbReference type="NCBI Taxonomy" id="598644"/>
    <lineage>
        <taxon>Bacteria</taxon>
        <taxon>Bacillati</taxon>
        <taxon>Actinomycetota</taxon>
        <taxon>Actinomycetes</taxon>
        <taxon>Pseudonocardiales</taxon>
        <taxon>Pseudonocardiaceae</taxon>
        <taxon>Labedaea</taxon>
    </lineage>
</organism>
<dbReference type="SUPFAM" id="SSF47413">
    <property type="entry name" value="lambda repressor-like DNA-binding domains"/>
    <property type="match status" value="1"/>
</dbReference>
<dbReference type="SMART" id="SM00530">
    <property type="entry name" value="HTH_XRE"/>
    <property type="match status" value="1"/>
</dbReference>
<dbReference type="InterPro" id="IPR043917">
    <property type="entry name" value="DUF5753"/>
</dbReference>
<reference evidence="2 3" key="1">
    <citation type="submission" date="2019-03" db="EMBL/GenBank/DDBJ databases">
        <title>Genomic Encyclopedia of Type Strains, Phase IV (KMG-IV): sequencing the most valuable type-strain genomes for metagenomic binning, comparative biology and taxonomic classification.</title>
        <authorList>
            <person name="Goeker M."/>
        </authorList>
    </citation>
    <scope>NUCLEOTIDE SEQUENCE [LARGE SCALE GENOMIC DNA]</scope>
    <source>
        <strain evidence="2 3">DSM 45361</strain>
    </source>
</reference>
<evidence type="ECO:0000313" key="2">
    <source>
        <dbReference type="EMBL" id="TDQ04861.1"/>
    </source>
</evidence>
<dbReference type="PROSITE" id="PS50943">
    <property type="entry name" value="HTH_CROC1"/>
    <property type="match status" value="1"/>
</dbReference>
<feature type="domain" description="HTH cro/C1-type" evidence="1">
    <location>
        <begin position="26"/>
        <end position="80"/>
    </location>
</feature>
<dbReference type="RefSeq" id="WP_208115468.1">
    <property type="nucleotide sequence ID" value="NZ_SNXZ01000001.1"/>
</dbReference>
<dbReference type="CDD" id="cd00093">
    <property type="entry name" value="HTH_XRE"/>
    <property type="match status" value="1"/>
</dbReference>
<accession>A0A4R6SLW7</accession>
<dbReference type="InterPro" id="IPR010982">
    <property type="entry name" value="Lambda_DNA-bd_dom_sf"/>
</dbReference>
<name>A0A4R6SLW7_LABRH</name>
<dbReference type="Gene3D" id="1.10.260.40">
    <property type="entry name" value="lambda repressor-like DNA-binding domains"/>
    <property type="match status" value="1"/>
</dbReference>
<dbReference type="GO" id="GO:0003677">
    <property type="term" value="F:DNA binding"/>
    <property type="evidence" value="ECO:0007669"/>
    <property type="project" value="InterPro"/>
</dbReference>
<dbReference type="AlphaFoldDB" id="A0A4R6SLW7"/>